<evidence type="ECO:0000313" key="6">
    <source>
        <dbReference type="Proteomes" id="UP000799772"/>
    </source>
</evidence>
<keyword evidence="2" id="KW-0325">Glycoprotein</keyword>
<dbReference type="SUPFAM" id="SSF56300">
    <property type="entry name" value="Metallo-dependent phosphatases"/>
    <property type="match status" value="1"/>
</dbReference>
<evidence type="ECO:0000256" key="3">
    <source>
        <dbReference type="SAM" id="MobiDB-lite"/>
    </source>
</evidence>
<keyword evidence="1" id="KW-0378">Hydrolase</keyword>
<dbReference type="InterPro" id="IPR029052">
    <property type="entry name" value="Metallo-depent_PP-like"/>
</dbReference>
<dbReference type="GO" id="GO:0008081">
    <property type="term" value="F:phosphoric diester hydrolase activity"/>
    <property type="evidence" value="ECO:0007669"/>
    <property type="project" value="TreeGrafter"/>
</dbReference>
<evidence type="ECO:0000313" key="5">
    <source>
        <dbReference type="EMBL" id="KAF2094957.1"/>
    </source>
</evidence>
<protein>
    <recommendedName>
        <fullName evidence="4">Calcineurin-like phosphoesterase domain-containing protein</fullName>
    </recommendedName>
</protein>
<reference evidence="5" key="1">
    <citation type="journal article" date="2020" name="Stud. Mycol.">
        <title>101 Dothideomycetes genomes: a test case for predicting lifestyles and emergence of pathogens.</title>
        <authorList>
            <person name="Haridas S."/>
            <person name="Albert R."/>
            <person name="Binder M."/>
            <person name="Bloem J."/>
            <person name="Labutti K."/>
            <person name="Salamov A."/>
            <person name="Andreopoulos B."/>
            <person name="Baker S."/>
            <person name="Barry K."/>
            <person name="Bills G."/>
            <person name="Bluhm B."/>
            <person name="Cannon C."/>
            <person name="Castanera R."/>
            <person name="Culley D."/>
            <person name="Daum C."/>
            <person name="Ezra D."/>
            <person name="Gonzalez J."/>
            <person name="Henrissat B."/>
            <person name="Kuo A."/>
            <person name="Liang C."/>
            <person name="Lipzen A."/>
            <person name="Lutzoni F."/>
            <person name="Magnuson J."/>
            <person name="Mondo S."/>
            <person name="Nolan M."/>
            <person name="Ohm R."/>
            <person name="Pangilinan J."/>
            <person name="Park H.-J."/>
            <person name="Ramirez L."/>
            <person name="Alfaro M."/>
            <person name="Sun H."/>
            <person name="Tritt A."/>
            <person name="Yoshinaga Y."/>
            <person name="Zwiers L.-H."/>
            <person name="Turgeon B."/>
            <person name="Goodwin S."/>
            <person name="Spatafora J."/>
            <person name="Crous P."/>
            <person name="Grigoriev I."/>
        </authorList>
    </citation>
    <scope>NUCLEOTIDE SEQUENCE</scope>
    <source>
        <strain evidence="5">CBS 133067</strain>
    </source>
</reference>
<dbReference type="Proteomes" id="UP000799772">
    <property type="component" value="Unassembled WGS sequence"/>
</dbReference>
<evidence type="ECO:0000256" key="2">
    <source>
        <dbReference type="ARBA" id="ARBA00023180"/>
    </source>
</evidence>
<dbReference type="PANTHER" id="PTHR10340">
    <property type="entry name" value="SPHINGOMYELIN PHOSPHODIESTERASE"/>
    <property type="match status" value="1"/>
</dbReference>
<name>A0A9P4I881_9PEZI</name>
<dbReference type="Pfam" id="PF00149">
    <property type="entry name" value="Metallophos"/>
    <property type="match status" value="1"/>
</dbReference>
<evidence type="ECO:0000259" key="4">
    <source>
        <dbReference type="Pfam" id="PF00149"/>
    </source>
</evidence>
<feature type="region of interest" description="Disordered" evidence="3">
    <location>
        <begin position="227"/>
        <end position="247"/>
    </location>
</feature>
<dbReference type="PANTHER" id="PTHR10340:SF27">
    <property type="entry name" value="ACL091CP"/>
    <property type="match status" value="1"/>
</dbReference>
<feature type="compositionally biased region" description="Basic residues" evidence="3">
    <location>
        <begin position="234"/>
        <end position="247"/>
    </location>
</feature>
<dbReference type="CDD" id="cd00842">
    <property type="entry name" value="MPP_ASMase"/>
    <property type="match status" value="1"/>
</dbReference>
<accession>A0A9P4I881</accession>
<dbReference type="EMBL" id="ML978133">
    <property type="protein sequence ID" value="KAF2094957.1"/>
    <property type="molecule type" value="Genomic_DNA"/>
</dbReference>
<proteinExistence type="predicted"/>
<comment type="caution">
    <text evidence="5">The sequence shown here is derived from an EMBL/GenBank/DDBJ whole genome shotgun (WGS) entry which is preliminary data.</text>
</comment>
<feature type="domain" description="Calcineurin-like phosphoesterase" evidence="4">
    <location>
        <begin position="325"/>
        <end position="531"/>
    </location>
</feature>
<evidence type="ECO:0000256" key="1">
    <source>
        <dbReference type="ARBA" id="ARBA00022801"/>
    </source>
</evidence>
<dbReference type="InterPro" id="IPR004843">
    <property type="entry name" value="Calcineurin-like_PHP"/>
</dbReference>
<keyword evidence="6" id="KW-1185">Reference proteome</keyword>
<sequence length="705" mass="76757">MLPLVLSIPSLSSANPPSWPHGHGYGGFPHGNGGHASKDYGPAATTYVAPAGFPTSIFSAFYSKPVPTQEPQPKIFDPVLKITFPYDLTNPKTIPTEDHDPVFYPKPKKSLSDAEQKKTIADVVAKVKKIINAGGSDNCTVCKNALVAAQPAAFLAPSLVPEAMVDLCISTGFHSNESCIEDFAATNFGAIWTQVLFFGDMSGLDGNYVCNSIGSFCPRPATTPLDTSGLFPKPKPKNAKAPKPSGKRVKVSHLSDFHIDPRYFAGSEANCTTSLCCRANGLNANIPTGQVSFPAPLFGAYHCDTPMDLGLAALQAVGPLTGTSKEEPFAWSIYTGDLVSHDPQPELSRAYAEYAEVFSYEVFKRYINGPIFPALGNHDSNPEAIDAPHSLPGKLGQQQSWNYDHVAGLWQNEGWIDAATAAEARAHYGAYSVKNHYGLRIITFNTDFWYRSNFLNFINTEDADNSGMFKFLIDELQAAEDAGERVWILGHVLSGWDGSNPIDNPTDLFYQIVERYSPHVIANIFFGHTHEDQFMIYYANNGTVQTSENALATGWICPSVVPLTNLNTGFRMYEVDTGDFNIYDAYTFYADVNSFSALDDASQGPTFKLEYSTRDTYGPAANWPKDAPLNATFWHAVTEAMEKDLSLVTKFNTLQGKSSVQSPTCTNEACQKAKICYMRSGSAPIGSECPQGYGSVQSAFNPPSA</sequence>
<gene>
    <name evidence="5" type="ORF">NA57DRAFT_45523</name>
</gene>
<dbReference type="OrthoDB" id="282973at2759"/>
<dbReference type="InterPro" id="IPR041805">
    <property type="entry name" value="ASMase/PPN1_MPP"/>
</dbReference>
<dbReference type="Gene3D" id="3.60.21.10">
    <property type="match status" value="1"/>
</dbReference>
<dbReference type="AlphaFoldDB" id="A0A9P4I881"/>
<organism evidence="5 6">
    <name type="scientific">Rhizodiscina lignyota</name>
    <dbReference type="NCBI Taxonomy" id="1504668"/>
    <lineage>
        <taxon>Eukaryota</taxon>
        <taxon>Fungi</taxon>
        <taxon>Dikarya</taxon>
        <taxon>Ascomycota</taxon>
        <taxon>Pezizomycotina</taxon>
        <taxon>Dothideomycetes</taxon>
        <taxon>Pleosporomycetidae</taxon>
        <taxon>Aulographales</taxon>
        <taxon>Rhizodiscinaceae</taxon>
        <taxon>Rhizodiscina</taxon>
    </lineage>
</organism>